<dbReference type="Proteomes" id="UP000236197">
    <property type="component" value="Unassembled WGS sequence"/>
</dbReference>
<keyword evidence="1" id="KW-1133">Transmembrane helix</keyword>
<protein>
    <submittedName>
        <fullName evidence="2">DUF4956 domain-containing protein</fullName>
    </submittedName>
</protein>
<sequence>MLDTALNSVFGTAESLVASVSTIDFLVCCLSSIVLGAAVAAIYMFRHTYSKNFVVTLALLPLIVQMVITLVNGNLGAGIAVMGVFNLVRFRSIPGSAKDIGSVFLAMAIGLATGMGFIVLAVLFTVIVAVVNVVYVLTPFGKQKEPEKTLKITIPEDLEYDGVFDGVLARYTDEHELVEVQTTNMGSLFLLEYAVHMKAPGMEKRMIDEVRRLNGNLKVVLGRAAAGKDVL</sequence>
<keyword evidence="1" id="KW-0812">Transmembrane</keyword>
<dbReference type="AlphaFoldDB" id="A0A2K2UCA5"/>
<dbReference type="Pfam" id="PF16316">
    <property type="entry name" value="DUF4956"/>
    <property type="match status" value="1"/>
</dbReference>
<proteinExistence type="predicted"/>
<keyword evidence="1" id="KW-0472">Membrane</keyword>
<evidence type="ECO:0000313" key="2">
    <source>
        <dbReference type="EMBL" id="PNV67961.1"/>
    </source>
</evidence>
<evidence type="ECO:0000313" key="3">
    <source>
        <dbReference type="Proteomes" id="UP000236197"/>
    </source>
</evidence>
<feature type="transmembrane region" description="Helical" evidence="1">
    <location>
        <begin position="20"/>
        <end position="45"/>
    </location>
</feature>
<gene>
    <name evidence="2" type="ORF">C2L71_05435</name>
</gene>
<keyword evidence="3" id="KW-1185">Reference proteome</keyword>
<organism evidence="2 3">
    <name type="scientific">Enteroscipio rubneri</name>
    <dbReference type="NCBI Taxonomy" id="2070686"/>
    <lineage>
        <taxon>Bacteria</taxon>
        <taxon>Bacillati</taxon>
        <taxon>Actinomycetota</taxon>
        <taxon>Coriobacteriia</taxon>
        <taxon>Eggerthellales</taxon>
        <taxon>Eggerthellaceae</taxon>
        <taxon>Enteroscipio</taxon>
    </lineage>
</organism>
<dbReference type="OrthoDB" id="9803265at2"/>
<evidence type="ECO:0000256" key="1">
    <source>
        <dbReference type="SAM" id="Phobius"/>
    </source>
</evidence>
<dbReference type="EMBL" id="PPEK01000004">
    <property type="protein sequence ID" value="PNV67961.1"/>
    <property type="molecule type" value="Genomic_DNA"/>
</dbReference>
<dbReference type="RefSeq" id="WP_103264763.1">
    <property type="nucleotide sequence ID" value="NZ_CABMLE010000004.1"/>
</dbReference>
<dbReference type="InterPro" id="IPR032531">
    <property type="entry name" value="DUF4956"/>
</dbReference>
<feature type="transmembrane region" description="Helical" evidence="1">
    <location>
        <begin position="105"/>
        <end position="138"/>
    </location>
</feature>
<reference evidence="3" key="1">
    <citation type="submission" date="2018-01" db="EMBL/GenBank/DDBJ databases">
        <title>Rubneribacter badeniensis gen. nov., sp. nov., and Colonibacter rubneri, gen. nov., sp. nov., WGS of new members of the Eggerthellaceae.</title>
        <authorList>
            <person name="Danylec N."/>
            <person name="Stoll D.A."/>
            <person name="Doetsch A."/>
            <person name="Kulling S.E."/>
            <person name="Huch M."/>
        </authorList>
    </citation>
    <scope>NUCLEOTIDE SEQUENCE [LARGE SCALE GENOMIC DNA]</scope>
    <source>
        <strain evidence="3">ResAG-96</strain>
    </source>
</reference>
<name>A0A2K2UCA5_9ACTN</name>
<comment type="caution">
    <text evidence="2">The sequence shown here is derived from an EMBL/GenBank/DDBJ whole genome shotgun (WGS) entry which is preliminary data.</text>
</comment>
<feature type="transmembrane region" description="Helical" evidence="1">
    <location>
        <begin position="57"/>
        <end position="85"/>
    </location>
</feature>
<accession>A0A2K2UCA5</accession>